<name>C8PPP8_9SPIR</name>
<proteinExistence type="predicted"/>
<accession>C8PPP8</accession>
<dbReference type="Proteomes" id="UP000004509">
    <property type="component" value="Unassembled WGS sequence"/>
</dbReference>
<organism evidence="1 2">
    <name type="scientific">Treponema vincentii ATCC 35580</name>
    <dbReference type="NCBI Taxonomy" id="596324"/>
    <lineage>
        <taxon>Bacteria</taxon>
        <taxon>Pseudomonadati</taxon>
        <taxon>Spirochaetota</taxon>
        <taxon>Spirochaetia</taxon>
        <taxon>Spirochaetales</taxon>
        <taxon>Treponemataceae</taxon>
        <taxon>Treponema</taxon>
    </lineage>
</organism>
<dbReference type="AlphaFoldDB" id="C8PPP8"/>
<evidence type="ECO:0000313" key="2">
    <source>
        <dbReference type="Proteomes" id="UP000004509"/>
    </source>
</evidence>
<protein>
    <submittedName>
        <fullName evidence="1">Uncharacterized protein</fullName>
    </submittedName>
</protein>
<gene>
    <name evidence="1" type="ORF">TREVI0001_2169</name>
</gene>
<evidence type="ECO:0000313" key="1">
    <source>
        <dbReference type="EMBL" id="EEV20591.1"/>
    </source>
</evidence>
<sequence length="43" mass="4981">MRVPRINAAVSKVHTLFNCCILECYLRDLELVDLFDNSVIEQV</sequence>
<dbReference type="EMBL" id="ACYH01000030">
    <property type="protein sequence ID" value="EEV20591.1"/>
    <property type="molecule type" value="Genomic_DNA"/>
</dbReference>
<reference evidence="1 2" key="1">
    <citation type="submission" date="2009-07" db="EMBL/GenBank/DDBJ databases">
        <authorList>
            <person name="Madupu R."/>
            <person name="Sebastian Y."/>
            <person name="Durkin A.S."/>
            <person name="Torralba M."/>
            <person name="Methe B."/>
            <person name="Sutton G.G."/>
            <person name="Strausberg R.L."/>
            <person name="Nelson K.E."/>
        </authorList>
    </citation>
    <scope>NUCLEOTIDE SEQUENCE [LARGE SCALE GENOMIC DNA]</scope>
    <source>
        <strain evidence="1 2">ATCC 35580</strain>
    </source>
</reference>
<comment type="caution">
    <text evidence="1">The sequence shown here is derived from an EMBL/GenBank/DDBJ whole genome shotgun (WGS) entry which is preliminary data.</text>
</comment>